<keyword evidence="1" id="KW-1133">Transmembrane helix</keyword>
<organism evidence="2 3">
    <name type="scientific">Paractinoplanes bogorensis</name>
    <dbReference type="NCBI Taxonomy" id="1610840"/>
    <lineage>
        <taxon>Bacteria</taxon>
        <taxon>Bacillati</taxon>
        <taxon>Actinomycetota</taxon>
        <taxon>Actinomycetes</taxon>
        <taxon>Micromonosporales</taxon>
        <taxon>Micromonosporaceae</taxon>
        <taxon>Paractinoplanes</taxon>
    </lineage>
</organism>
<evidence type="ECO:0000256" key="1">
    <source>
        <dbReference type="SAM" id="Phobius"/>
    </source>
</evidence>
<gene>
    <name evidence="2" type="ORF">KOI35_23585</name>
</gene>
<keyword evidence="1" id="KW-0812">Transmembrane</keyword>
<name>A0ABS5YSS2_9ACTN</name>
<evidence type="ECO:0000313" key="3">
    <source>
        <dbReference type="Proteomes" id="UP001519654"/>
    </source>
</evidence>
<dbReference type="RefSeq" id="WP_215790101.1">
    <property type="nucleotide sequence ID" value="NZ_JAHKKG010000007.1"/>
</dbReference>
<accession>A0ABS5YSS2</accession>
<proteinExistence type="predicted"/>
<dbReference type="Proteomes" id="UP001519654">
    <property type="component" value="Unassembled WGS sequence"/>
</dbReference>
<keyword evidence="3" id="KW-1185">Reference proteome</keyword>
<evidence type="ECO:0000313" key="2">
    <source>
        <dbReference type="EMBL" id="MBU2666493.1"/>
    </source>
</evidence>
<protein>
    <submittedName>
        <fullName evidence="2">Uncharacterized protein</fullName>
    </submittedName>
</protein>
<feature type="transmembrane region" description="Helical" evidence="1">
    <location>
        <begin position="102"/>
        <end position="122"/>
    </location>
</feature>
<keyword evidence="1" id="KW-0472">Membrane</keyword>
<sequence length="135" mass="13437">MTAVARVLPRDWDGHRLLRFLTGLAMLALAFAAHLAPARLETAAPAPVLAEASIAAPAPVVADAGIAAPAPVAATSIGAAPQDGQIAQAAPAVRIATPATELPVGSTVPVLVAVLVLAGLAMRVRGNRGPPLLTL</sequence>
<reference evidence="2 3" key="1">
    <citation type="submission" date="2021-06" db="EMBL/GenBank/DDBJ databases">
        <title>Actinoplanes lichenicola sp. nov., and Actinoplanes ovalisporus sp. nov., isolated from lichen in Thailand.</title>
        <authorList>
            <person name="Saeng-In P."/>
            <person name="Kanchanasin P."/>
            <person name="Yuki M."/>
            <person name="Kudo T."/>
            <person name="Ohkuma M."/>
            <person name="Phongsopitanun W."/>
            <person name="Tanasupawat S."/>
        </authorList>
    </citation>
    <scope>NUCLEOTIDE SEQUENCE [LARGE SCALE GENOMIC DNA]</scope>
    <source>
        <strain evidence="2 3">NBRC 110975</strain>
    </source>
</reference>
<comment type="caution">
    <text evidence="2">The sequence shown here is derived from an EMBL/GenBank/DDBJ whole genome shotgun (WGS) entry which is preliminary data.</text>
</comment>
<dbReference type="EMBL" id="JAHKKG010000007">
    <property type="protein sequence ID" value="MBU2666493.1"/>
    <property type="molecule type" value="Genomic_DNA"/>
</dbReference>